<dbReference type="HOGENOM" id="CLU_2764840_0_0_1"/>
<name>A0A0C9YJX7_9AGAM</name>
<dbReference type="EMBL" id="KN833843">
    <property type="protein sequence ID" value="KIK16951.1"/>
    <property type="molecule type" value="Genomic_DNA"/>
</dbReference>
<dbReference type="AlphaFoldDB" id="A0A0C9YJX7"/>
<reference evidence="2" key="2">
    <citation type="submission" date="2015-01" db="EMBL/GenBank/DDBJ databases">
        <title>Evolutionary Origins and Diversification of the Mycorrhizal Mutualists.</title>
        <authorList>
            <consortium name="DOE Joint Genome Institute"/>
            <consortium name="Mycorrhizal Genomics Consortium"/>
            <person name="Kohler A."/>
            <person name="Kuo A."/>
            <person name="Nagy L.G."/>
            <person name="Floudas D."/>
            <person name="Copeland A."/>
            <person name="Barry K.W."/>
            <person name="Cichocki N."/>
            <person name="Veneault-Fourrey C."/>
            <person name="LaButti K."/>
            <person name="Lindquist E.A."/>
            <person name="Lipzen A."/>
            <person name="Lundell T."/>
            <person name="Morin E."/>
            <person name="Murat C."/>
            <person name="Riley R."/>
            <person name="Ohm R."/>
            <person name="Sun H."/>
            <person name="Tunlid A."/>
            <person name="Henrissat B."/>
            <person name="Grigoriev I.V."/>
            <person name="Hibbett D.S."/>
            <person name="Martin F."/>
        </authorList>
    </citation>
    <scope>NUCLEOTIDE SEQUENCE [LARGE SCALE GENOMIC DNA]</scope>
    <source>
        <strain evidence="2">441</strain>
    </source>
</reference>
<reference evidence="1 2" key="1">
    <citation type="submission" date="2014-04" db="EMBL/GenBank/DDBJ databases">
        <authorList>
            <consortium name="DOE Joint Genome Institute"/>
            <person name="Kuo A."/>
            <person name="Kohler A."/>
            <person name="Costa M.D."/>
            <person name="Nagy L.G."/>
            <person name="Floudas D."/>
            <person name="Copeland A."/>
            <person name="Barry K.W."/>
            <person name="Cichocki N."/>
            <person name="Veneault-Fourrey C."/>
            <person name="LaButti K."/>
            <person name="Lindquist E.A."/>
            <person name="Lipzen A."/>
            <person name="Lundell T."/>
            <person name="Morin E."/>
            <person name="Murat C."/>
            <person name="Sun H."/>
            <person name="Tunlid A."/>
            <person name="Henrissat B."/>
            <person name="Grigoriev I.V."/>
            <person name="Hibbett D.S."/>
            <person name="Martin F."/>
            <person name="Nordberg H.P."/>
            <person name="Cantor M.N."/>
            <person name="Hua S.X."/>
        </authorList>
    </citation>
    <scope>NUCLEOTIDE SEQUENCE [LARGE SCALE GENOMIC DNA]</scope>
    <source>
        <strain evidence="1 2">441</strain>
    </source>
</reference>
<feature type="non-terminal residue" evidence="1">
    <location>
        <position position="70"/>
    </location>
</feature>
<gene>
    <name evidence="1" type="ORF">PISMIDRAFT_685846</name>
</gene>
<evidence type="ECO:0000313" key="2">
    <source>
        <dbReference type="Proteomes" id="UP000054018"/>
    </source>
</evidence>
<keyword evidence="2" id="KW-1185">Reference proteome</keyword>
<organism evidence="1 2">
    <name type="scientific">Pisolithus microcarpus 441</name>
    <dbReference type="NCBI Taxonomy" id="765257"/>
    <lineage>
        <taxon>Eukaryota</taxon>
        <taxon>Fungi</taxon>
        <taxon>Dikarya</taxon>
        <taxon>Basidiomycota</taxon>
        <taxon>Agaricomycotina</taxon>
        <taxon>Agaricomycetes</taxon>
        <taxon>Agaricomycetidae</taxon>
        <taxon>Boletales</taxon>
        <taxon>Sclerodermatineae</taxon>
        <taxon>Pisolithaceae</taxon>
        <taxon>Pisolithus</taxon>
    </lineage>
</organism>
<protein>
    <submittedName>
        <fullName evidence="1">Uncharacterized protein</fullName>
    </submittedName>
</protein>
<evidence type="ECO:0000313" key="1">
    <source>
        <dbReference type="EMBL" id="KIK16951.1"/>
    </source>
</evidence>
<sequence length="70" mass="7552">MKGHQSHCIKGGGISGGVKLRSAPSLSLPSTQRISAACFSPHEYMYRRRFIMGPAETPLPTLNSVIVGMH</sequence>
<proteinExistence type="predicted"/>
<accession>A0A0C9YJX7</accession>
<dbReference type="Proteomes" id="UP000054018">
    <property type="component" value="Unassembled WGS sequence"/>
</dbReference>